<protein>
    <submittedName>
        <fullName evidence="1">Uncharacterized protein</fullName>
    </submittedName>
</protein>
<dbReference type="Gramene" id="TKW25903">
    <property type="protein sequence ID" value="TKW25903"/>
    <property type="gene ID" value="SEVIR_3G150200v2"/>
</dbReference>
<accession>A0A4U6VDF0</accession>
<proteinExistence type="predicted"/>
<dbReference type="EMBL" id="CM016554">
    <property type="protein sequence ID" value="TKW25903.1"/>
    <property type="molecule type" value="Genomic_DNA"/>
</dbReference>
<dbReference type="Proteomes" id="UP000298652">
    <property type="component" value="Chromosome 3"/>
</dbReference>
<keyword evidence="2" id="KW-1185">Reference proteome</keyword>
<gene>
    <name evidence="1" type="ORF">SEVIR_3G150200v2</name>
</gene>
<evidence type="ECO:0000313" key="2">
    <source>
        <dbReference type="Proteomes" id="UP000298652"/>
    </source>
</evidence>
<dbReference type="PANTHER" id="PTHR45224:SF5">
    <property type="entry name" value="OS02G0311800 PROTEIN"/>
    <property type="match status" value="1"/>
</dbReference>
<dbReference type="AlphaFoldDB" id="A0A4U6VDF0"/>
<sequence>MNFRRGTGAGAPAAVANAPVAVATGSPSAATITEKLDKFIEVSTKARKDREKVSEVQQNLANNKLEAAKLAHKAAQEQVKCKMLDTYKELLLAPTSNLSAHALAEREKALESMRMVLFATDN</sequence>
<organism evidence="1 2">
    <name type="scientific">Setaria viridis</name>
    <name type="common">Green bristlegrass</name>
    <name type="synonym">Setaria italica subsp. viridis</name>
    <dbReference type="NCBI Taxonomy" id="4556"/>
    <lineage>
        <taxon>Eukaryota</taxon>
        <taxon>Viridiplantae</taxon>
        <taxon>Streptophyta</taxon>
        <taxon>Embryophyta</taxon>
        <taxon>Tracheophyta</taxon>
        <taxon>Spermatophyta</taxon>
        <taxon>Magnoliopsida</taxon>
        <taxon>Liliopsida</taxon>
        <taxon>Poales</taxon>
        <taxon>Poaceae</taxon>
        <taxon>PACMAD clade</taxon>
        <taxon>Panicoideae</taxon>
        <taxon>Panicodae</taxon>
        <taxon>Paniceae</taxon>
        <taxon>Cenchrinae</taxon>
        <taxon>Setaria</taxon>
    </lineage>
</organism>
<evidence type="ECO:0000313" key="1">
    <source>
        <dbReference type="EMBL" id="TKW25903.1"/>
    </source>
</evidence>
<name>A0A4U6VDF0_SETVI</name>
<dbReference type="PANTHER" id="PTHR45224">
    <property type="entry name" value="OS01G0527900 PROTEIN-RELATED"/>
    <property type="match status" value="1"/>
</dbReference>
<reference evidence="1" key="1">
    <citation type="submission" date="2019-03" db="EMBL/GenBank/DDBJ databases">
        <title>WGS assembly of Setaria viridis.</title>
        <authorList>
            <person name="Huang P."/>
            <person name="Jenkins J."/>
            <person name="Grimwood J."/>
            <person name="Barry K."/>
            <person name="Healey A."/>
            <person name="Mamidi S."/>
            <person name="Sreedasyam A."/>
            <person name="Shu S."/>
            <person name="Feldman M."/>
            <person name="Wu J."/>
            <person name="Yu Y."/>
            <person name="Chen C."/>
            <person name="Johnson J."/>
            <person name="Rokhsar D."/>
            <person name="Baxter I."/>
            <person name="Schmutz J."/>
            <person name="Brutnell T."/>
            <person name="Kellogg E."/>
        </authorList>
    </citation>
    <scope>NUCLEOTIDE SEQUENCE [LARGE SCALE GENOMIC DNA]</scope>
</reference>